<proteinExistence type="predicted"/>
<dbReference type="InterPro" id="IPR008271">
    <property type="entry name" value="Ser/Thr_kinase_AS"/>
</dbReference>
<dbReference type="PROSITE" id="PS00107">
    <property type="entry name" value="PROTEIN_KINASE_ATP"/>
    <property type="match status" value="1"/>
</dbReference>
<dbReference type="RefSeq" id="WP_129018846.1">
    <property type="nucleotide sequence ID" value="NZ_SDDZ01000017.1"/>
</dbReference>
<dbReference type="PANTHER" id="PTHR24361:SF678">
    <property type="entry name" value="SPORULATION-SPECIFIC PROTEIN 1"/>
    <property type="match status" value="1"/>
</dbReference>
<evidence type="ECO:0000256" key="7">
    <source>
        <dbReference type="PROSITE-ProRule" id="PRU10141"/>
    </source>
</evidence>
<evidence type="ECO:0000256" key="4">
    <source>
        <dbReference type="ARBA" id="ARBA00022741"/>
    </source>
</evidence>
<evidence type="ECO:0000313" key="12">
    <source>
        <dbReference type="Proteomes" id="UP000289792"/>
    </source>
</evidence>
<sequence length="581" mass="64910">MSRQGSQYEIIQKLGEGGMGTVYLAKDTMINRFVAIKQLHRNTGSEEESLGERFQAEALALAKLNHPNVTHLYSFIPQENTYWMIMEYVEGKTLEDWLFVHKKITHQLAASIAVQILDGLHHAHRKGIIHRDIKPANVMINEDGEVKVMDFGIARMRNAQRITSHGKSVGTLEYMAPEQIQGQEGDERTDVYAVGNILYEMLCGTTPFQSDTDYRLMKDKLEKQPESILRENPTVPDAFEKIIFKALQRNPNRRYPSALEMKNAIEKCLGGELLDQSTLAKVLQASQVFTEPQKGNEIISVNKILSQAKSISGRFKIPTVSKVNWSLVILGVSVLLSAILLIWSGGADVSAIEEIPETPVMVTWEEPADEPLRDVVKQTTGDFKETPSEMYHRIAEQPVEKVKPQEKKTYSKNTTSNTKMKTTINDGLDSKPSDTEPSEREEPSASSENRAEKTTVSNSPAEVPAGKSIFVTLMENLSSEEIERDGKLVRLICNENVVADDRIIIRKGAAVTGKIVDVIPSSHNRKKALIGFVIQQVEAVDGSTVKLRSKRFQLFSEAPGKPISYRSGETFEVTLKRGTVN</sequence>
<evidence type="ECO:0000313" key="11">
    <source>
        <dbReference type="EMBL" id="RXJ44507.1"/>
    </source>
</evidence>
<keyword evidence="2 11" id="KW-0723">Serine/threonine-protein kinase</keyword>
<feature type="domain" description="Protein kinase" evidence="10">
    <location>
        <begin position="8"/>
        <end position="269"/>
    </location>
</feature>
<dbReference type="CDD" id="cd14014">
    <property type="entry name" value="STKc_PknB_like"/>
    <property type="match status" value="1"/>
</dbReference>
<dbReference type="InterPro" id="IPR000719">
    <property type="entry name" value="Prot_kinase_dom"/>
</dbReference>
<feature type="binding site" evidence="7">
    <location>
        <position position="37"/>
    </location>
    <ligand>
        <name>ATP</name>
        <dbReference type="ChEBI" id="CHEBI:30616"/>
    </ligand>
</feature>
<dbReference type="InterPro" id="IPR017441">
    <property type="entry name" value="Protein_kinase_ATP_BS"/>
</dbReference>
<feature type="compositionally biased region" description="Basic and acidic residues" evidence="8">
    <location>
        <begin position="394"/>
        <end position="409"/>
    </location>
</feature>
<dbReference type="Gene3D" id="3.30.200.20">
    <property type="entry name" value="Phosphorylase Kinase, domain 1"/>
    <property type="match status" value="1"/>
</dbReference>
<dbReference type="Gene3D" id="1.10.510.10">
    <property type="entry name" value="Transferase(Phosphotransferase) domain 1"/>
    <property type="match status" value="1"/>
</dbReference>
<feature type="transmembrane region" description="Helical" evidence="9">
    <location>
        <begin position="323"/>
        <end position="343"/>
    </location>
</feature>
<dbReference type="GO" id="GO:0005737">
    <property type="term" value="C:cytoplasm"/>
    <property type="evidence" value="ECO:0007669"/>
    <property type="project" value="TreeGrafter"/>
</dbReference>
<dbReference type="PROSITE" id="PS50011">
    <property type="entry name" value="PROTEIN_KINASE_DOM"/>
    <property type="match status" value="1"/>
</dbReference>
<dbReference type="SMART" id="SM00220">
    <property type="entry name" value="S_TKc"/>
    <property type="match status" value="1"/>
</dbReference>
<keyword evidence="5 11" id="KW-0418">Kinase</keyword>
<dbReference type="OrthoDB" id="9813021at2"/>
<evidence type="ECO:0000256" key="9">
    <source>
        <dbReference type="SAM" id="Phobius"/>
    </source>
</evidence>
<evidence type="ECO:0000256" key="5">
    <source>
        <dbReference type="ARBA" id="ARBA00022777"/>
    </source>
</evidence>
<evidence type="ECO:0000256" key="2">
    <source>
        <dbReference type="ARBA" id="ARBA00022527"/>
    </source>
</evidence>
<dbReference type="SUPFAM" id="SSF56112">
    <property type="entry name" value="Protein kinase-like (PK-like)"/>
    <property type="match status" value="1"/>
</dbReference>
<evidence type="ECO:0000256" key="6">
    <source>
        <dbReference type="ARBA" id="ARBA00022840"/>
    </source>
</evidence>
<evidence type="ECO:0000256" key="8">
    <source>
        <dbReference type="SAM" id="MobiDB-lite"/>
    </source>
</evidence>
<dbReference type="EMBL" id="SDDZ01000017">
    <property type="protein sequence ID" value="RXJ44507.1"/>
    <property type="molecule type" value="Genomic_DNA"/>
</dbReference>
<dbReference type="InterPro" id="IPR011009">
    <property type="entry name" value="Kinase-like_dom_sf"/>
</dbReference>
<keyword evidence="9" id="KW-1133">Transmembrane helix</keyword>
<evidence type="ECO:0000256" key="3">
    <source>
        <dbReference type="ARBA" id="ARBA00022679"/>
    </source>
</evidence>
<dbReference type="InterPro" id="IPR053235">
    <property type="entry name" value="Ser_Thr_kinase"/>
</dbReference>
<keyword evidence="9" id="KW-0812">Transmembrane</keyword>
<evidence type="ECO:0000256" key="1">
    <source>
        <dbReference type="ARBA" id="ARBA00012513"/>
    </source>
</evidence>
<keyword evidence="4 7" id="KW-0547">Nucleotide-binding</keyword>
<protein>
    <recommendedName>
        <fullName evidence="1">non-specific serine/threonine protein kinase</fullName>
        <ecNumber evidence="1">2.7.11.1</ecNumber>
    </recommendedName>
</protein>
<dbReference type="GO" id="GO:0004674">
    <property type="term" value="F:protein serine/threonine kinase activity"/>
    <property type="evidence" value="ECO:0007669"/>
    <property type="project" value="UniProtKB-KW"/>
</dbReference>
<evidence type="ECO:0000259" key="10">
    <source>
        <dbReference type="PROSITE" id="PS50011"/>
    </source>
</evidence>
<dbReference type="PANTHER" id="PTHR24361">
    <property type="entry name" value="MITOGEN-ACTIVATED KINASE KINASE KINASE"/>
    <property type="match status" value="1"/>
</dbReference>
<dbReference type="AlphaFoldDB" id="A0A4Q0XBG6"/>
<keyword evidence="12" id="KW-1185">Reference proteome</keyword>
<accession>A0A4Q0XBG6</accession>
<dbReference type="Pfam" id="PF00069">
    <property type="entry name" value="Pkinase"/>
    <property type="match status" value="1"/>
</dbReference>
<dbReference type="PROSITE" id="PS00108">
    <property type="entry name" value="PROTEIN_KINASE_ST"/>
    <property type="match status" value="1"/>
</dbReference>
<feature type="compositionally biased region" description="Basic and acidic residues" evidence="8">
    <location>
        <begin position="428"/>
        <end position="453"/>
    </location>
</feature>
<gene>
    <name evidence="11" type="ORF">ESZ48_17755</name>
</gene>
<reference evidence="11 12" key="1">
    <citation type="submission" date="2019-01" db="EMBL/GenBank/DDBJ databases">
        <title>Genome sequence of the Antarctic species Gelidibacter gilvus ACAM 158(T).</title>
        <authorList>
            <person name="Bowman J.P."/>
        </authorList>
    </citation>
    <scope>NUCLEOTIDE SEQUENCE [LARGE SCALE GENOMIC DNA]</scope>
    <source>
        <strain evidence="11 12">IC158</strain>
    </source>
</reference>
<feature type="region of interest" description="Disordered" evidence="8">
    <location>
        <begin position="394"/>
        <end position="462"/>
    </location>
</feature>
<keyword evidence="6 7" id="KW-0067">ATP-binding</keyword>
<organism evidence="11 12">
    <name type="scientific">Gelidibacter gilvus</name>
    <dbReference type="NCBI Taxonomy" id="59602"/>
    <lineage>
        <taxon>Bacteria</taxon>
        <taxon>Pseudomonadati</taxon>
        <taxon>Bacteroidota</taxon>
        <taxon>Flavobacteriia</taxon>
        <taxon>Flavobacteriales</taxon>
        <taxon>Flavobacteriaceae</taxon>
        <taxon>Gelidibacter</taxon>
    </lineage>
</organism>
<name>A0A4Q0XBG6_9FLAO</name>
<comment type="caution">
    <text evidence="11">The sequence shown here is derived from an EMBL/GenBank/DDBJ whole genome shotgun (WGS) entry which is preliminary data.</text>
</comment>
<dbReference type="FunFam" id="1.10.510.10:FF:000021">
    <property type="entry name" value="Serine/threonine protein kinase"/>
    <property type="match status" value="1"/>
</dbReference>
<dbReference type="GO" id="GO:0005524">
    <property type="term" value="F:ATP binding"/>
    <property type="evidence" value="ECO:0007669"/>
    <property type="project" value="UniProtKB-UniRule"/>
</dbReference>
<keyword evidence="3" id="KW-0808">Transferase</keyword>
<feature type="compositionally biased region" description="Low complexity" evidence="8">
    <location>
        <begin position="411"/>
        <end position="423"/>
    </location>
</feature>
<keyword evidence="9" id="KW-0472">Membrane</keyword>
<dbReference type="Proteomes" id="UP000289792">
    <property type="component" value="Unassembled WGS sequence"/>
</dbReference>
<dbReference type="EC" id="2.7.11.1" evidence="1"/>